<dbReference type="EMBL" id="JBHUPA010000002">
    <property type="protein sequence ID" value="MFD2961613.1"/>
    <property type="molecule type" value="Genomic_DNA"/>
</dbReference>
<name>A0ABW6AWN4_9SPHI</name>
<gene>
    <name evidence="1" type="ORF">ACFS6J_07450</name>
</gene>
<dbReference type="Proteomes" id="UP001597560">
    <property type="component" value="Unassembled WGS sequence"/>
</dbReference>
<comment type="caution">
    <text evidence="1">The sequence shown here is derived from an EMBL/GenBank/DDBJ whole genome shotgun (WGS) entry which is preliminary data.</text>
</comment>
<evidence type="ECO:0000313" key="2">
    <source>
        <dbReference type="Proteomes" id="UP001597560"/>
    </source>
</evidence>
<keyword evidence="2" id="KW-1185">Reference proteome</keyword>
<accession>A0ABW6AWN4</accession>
<evidence type="ECO:0000313" key="1">
    <source>
        <dbReference type="EMBL" id="MFD2961613.1"/>
    </source>
</evidence>
<dbReference type="RefSeq" id="WP_377609843.1">
    <property type="nucleotide sequence ID" value="NZ_JBHUPA010000002.1"/>
</dbReference>
<reference evidence="2" key="1">
    <citation type="journal article" date="2019" name="Int. J. Syst. Evol. Microbiol.">
        <title>The Global Catalogue of Microorganisms (GCM) 10K type strain sequencing project: providing services to taxonomists for standard genome sequencing and annotation.</title>
        <authorList>
            <consortium name="The Broad Institute Genomics Platform"/>
            <consortium name="The Broad Institute Genome Sequencing Center for Infectious Disease"/>
            <person name="Wu L."/>
            <person name="Ma J."/>
        </authorList>
    </citation>
    <scope>NUCLEOTIDE SEQUENCE [LARGE SCALE GENOMIC DNA]</scope>
    <source>
        <strain evidence="2">KCTC 23098</strain>
    </source>
</reference>
<proteinExistence type="predicted"/>
<sequence>MKELYLNNMLVDLPQNDEPIALQSAVFMLGEVENRKASISNTIVLPWSERNRRILEFIDITAINTNNPYIKLRAKLLQNGKELISFGSAEIVQADEKGIKVIVYNTIIDFFEYIGQKSLSALDLSIYNHPYTIESIRSSQLNTEGYKYPFIAYGQLPLFAEDVSTKYLSVKLFRPAFFVKTLFHQIITQAGYTYEGNFLEEQTFVREIIPFSNDTFSLPKDYDFDHFAGLARSNQAVSFSDWLWDSRPALNLQVIDVDNANSFLANVDGTQYVAQANIQVKVTFRFNIVYKGNDWGDFGAPTIRLGIQKSDPNYTGMGPGGRVGDPGWPFIATKGYFPKDKGVEYRENEQTITADVFLKEGDAVRLRINGKQTGFALDVTIDSGYSMEVIAVERELIYGETVDIAANLPEINQKDFIKDILQRYCLAPIVQTSEKHIVFKDFNELYARKTDPYIWDNKKVNDRPQISFKISDKYGQTSKAVFKDDDAVQEGLGAGTLIIRNENLIPEATIITSVFAASETVLAYGNSISSINKIENPDHENDEYKFSIKTQPRILLDRLVFDPTLLLRNGDQLENPESGGLFSMPLFSSSDDFDMTLSYEYFLNNYYFQFKRMLVDSRIVRQYYLLNESDIADLDHFRPLYDTESGQNFYINSVDEYIEGEPCQVQLIRM</sequence>
<organism evidence="1 2">
    <name type="scientific">Olivibacter jilunii</name>
    <dbReference type="NCBI Taxonomy" id="985016"/>
    <lineage>
        <taxon>Bacteria</taxon>
        <taxon>Pseudomonadati</taxon>
        <taxon>Bacteroidota</taxon>
        <taxon>Sphingobacteriia</taxon>
        <taxon>Sphingobacteriales</taxon>
        <taxon>Sphingobacteriaceae</taxon>
        <taxon>Olivibacter</taxon>
    </lineage>
</organism>
<protein>
    <submittedName>
        <fullName evidence="1">Uncharacterized protein</fullName>
    </submittedName>
</protein>